<dbReference type="InterPro" id="IPR001611">
    <property type="entry name" value="Leu-rich_rpt"/>
</dbReference>
<feature type="chain" id="PRO_5036409655" evidence="3">
    <location>
        <begin position="22"/>
        <end position="470"/>
    </location>
</feature>
<accession>A0A813YKE4</accession>
<dbReference type="Proteomes" id="UP000663828">
    <property type="component" value="Unassembled WGS sequence"/>
</dbReference>
<dbReference type="InterPro" id="IPR009011">
    <property type="entry name" value="Man6P_isomerase_rcpt-bd_dom_sf"/>
</dbReference>
<dbReference type="InterPro" id="IPR032675">
    <property type="entry name" value="LRR_dom_sf"/>
</dbReference>
<evidence type="ECO:0000313" key="6">
    <source>
        <dbReference type="Proteomes" id="UP000663828"/>
    </source>
</evidence>
<name>A0A813YKE4_ADIRI</name>
<evidence type="ECO:0000313" key="4">
    <source>
        <dbReference type="EMBL" id="CAF0885866.1"/>
    </source>
</evidence>
<dbReference type="EMBL" id="CAJNOR010000342">
    <property type="protein sequence ID" value="CAF0885866.1"/>
    <property type="molecule type" value="Genomic_DNA"/>
</dbReference>
<protein>
    <submittedName>
        <fullName evidence="4">Uncharacterized protein</fullName>
    </submittedName>
</protein>
<dbReference type="Proteomes" id="UP000663852">
    <property type="component" value="Unassembled WGS sequence"/>
</dbReference>
<dbReference type="SUPFAM" id="SSF52058">
    <property type="entry name" value="L domain-like"/>
    <property type="match status" value="1"/>
</dbReference>
<evidence type="ECO:0000313" key="5">
    <source>
        <dbReference type="EMBL" id="CAF0977440.1"/>
    </source>
</evidence>
<dbReference type="SUPFAM" id="SSF50911">
    <property type="entry name" value="Mannose 6-phosphate receptor domain"/>
    <property type="match status" value="1"/>
</dbReference>
<dbReference type="Gene3D" id="3.80.10.10">
    <property type="entry name" value="Ribonuclease Inhibitor"/>
    <property type="match status" value="1"/>
</dbReference>
<dbReference type="GO" id="GO:0005737">
    <property type="term" value="C:cytoplasm"/>
    <property type="evidence" value="ECO:0007669"/>
    <property type="project" value="TreeGrafter"/>
</dbReference>
<organism evidence="4 6">
    <name type="scientific">Adineta ricciae</name>
    <name type="common">Rotifer</name>
    <dbReference type="NCBI Taxonomy" id="249248"/>
    <lineage>
        <taxon>Eukaryota</taxon>
        <taxon>Metazoa</taxon>
        <taxon>Spiralia</taxon>
        <taxon>Gnathifera</taxon>
        <taxon>Rotifera</taxon>
        <taxon>Eurotatoria</taxon>
        <taxon>Bdelloidea</taxon>
        <taxon>Adinetida</taxon>
        <taxon>Adinetidae</taxon>
        <taxon>Adineta</taxon>
    </lineage>
</organism>
<keyword evidence="6" id="KW-1185">Reference proteome</keyword>
<gene>
    <name evidence="5" type="ORF">EDS130_LOCUS13689</name>
    <name evidence="4" type="ORF">XAT740_LOCUS7248</name>
</gene>
<evidence type="ECO:0000256" key="1">
    <source>
        <dbReference type="ARBA" id="ARBA00022614"/>
    </source>
</evidence>
<dbReference type="PROSITE" id="PS51450">
    <property type="entry name" value="LRR"/>
    <property type="match status" value="1"/>
</dbReference>
<sequence>MMSWLFELNIFVIILSAGVIADDACRFESSQGVIDLTSLGRGDGKPTYPDVTPAVASNYLYRYNPCKPFSEGECINAAVCQMTKDERHYFVLGTQDSAVWITNSSSHPSIIYSFEIRRVMITLICVTDDTNELEALGEGPPNFYRFNLKNKCACWNGCRAPPQLDCTINGTSYTSDKQIIQSLPFPIHINPAEPSQTSNYAIVDRNSHVIELNLVNILRLPSAIFCLSSLQKLSISDSPSLVIPSDIGRLSSSLTSLHLLNSTRSPSALPPELFNLNHLSSLSIINCGLEALSANLSKLTLLTELILDQNLLTYLPWSVYVLPSLTLFSVRNNSRLSSLDALSDSTSLKELRASNCIIDRLPNSIPNLSLIDLDNNQLTSLDSLDTISSSNCSSFSFNNNRIASIPSASLAKINTLNNFDLSNNLLTTLPEIIYVLNDLKMVNLQRNNFSSSEIEWISGIFRVTNTTVIF</sequence>
<reference evidence="4" key="1">
    <citation type="submission" date="2021-02" db="EMBL/GenBank/DDBJ databases">
        <authorList>
            <person name="Nowell W R."/>
        </authorList>
    </citation>
    <scope>NUCLEOTIDE SEQUENCE</scope>
</reference>
<dbReference type="InterPro" id="IPR050216">
    <property type="entry name" value="LRR_domain-containing"/>
</dbReference>
<keyword evidence="3" id="KW-0732">Signal</keyword>
<dbReference type="Gene3D" id="2.70.130.10">
    <property type="entry name" value="Mannose-6-phosphate receptor binding domain"/>
    <property type="match status" value="1"/>
</dbReference>
<dbReference type="AlphaFoldDB" id="A0A813YKE4"/>
<dbReference type="EMBL" id="CAJNOJ010000055">
    <property type="protein sequence ID" value="CAF0977440.1"/>
    <property type="molecule type" value="Genomic_DNA"/>
</dbReference>
<keyword evidence="1" id="KW-0433">Leucine-rich repeat</keyword>
<dbReference type="PANTHER" id="PTHR48051:SF1">
    <property type="entry name" value="RAS SUPPRESSOR PROTEIN 1"/>
    <property type="match status" value="1"/>
</dbReference>
<evidence type="ECO:0000256" key="2">
    <source>
        <dbReference type="ARBA" id="ARBA00022737"/>
    </source>
</evidence>
<proteinExistence type="predicted"/>
<comment type="caution">
    <text evidence="4">The sequence shown here is derived from an EMBL/GenBank/DDBJ whole genome shotgun (WGS) entry which is preliminary data.</text>
</comment>
<evidence type="ECO:0000256" key="3">
    <source>
        <dbReference type="SAM" id="SignalP"/>
    </source>
</evidence>
<keyword evidence="2" id="KW-0677">Repeat</keyword>
<dbReference type="OrthoDB" id="29460at2759"/>
<dbReference type="PANTHER" id="PTHR48051">
    <property type="match status" value="1"/>
</dbReference>
<feature type="signal peptide" evidence="3">
    <location>
        <begin position="1"/>
        <end position="21"/>
    </location>
</feature>